<evidence type="ECO:0000256" key="2">
    <source>
        <dbReference type="ARBA" id="ARBA00022475"/>
    </source>
</evidence>
<evidence type="ECO:0000256" key="6">
    <source>
        <dbReference type="ARBA" id="ARBA00038076"/>
    </source>
</evidence>
<organism evidence="10 11">
    <name type="scientific">Kitasatospora cystarginea</name>
    <dbReference type="NCBI Taxonomy" id="58350"/>
    <lineage>
        <taxon>Bacteria</taxon>
        <taxon>Bacillati</taxon>
        <taxon>Actinomycetota</taxon>
        <taxon>Actinomycetes</taxon>
        <taxon>Kitasatosporales</taxon>
        <taxon>Streptomycetaceae</taxon>
        <taxon>Kitasatospora</taxon>
    </lineage>
</organism>
<evidence type="ECO:0000256" key="5">
    <source>
        <dbReference type="ARBA" id="ARBA00023136"/>
    </source>
</evidence>
<evidence type="ECO:0000256" key="8">
    <source>
        <dbReference type="SAM" id="Phobius"/>
    </source>
</evidence>
<feature type="transmembrane region" description="Helical" evidence="8">
    <location>
        <begin position="426"/>
        <end position="446"/>
    </location>
</feature>
<feature type="transmembrane region" description="Helical" evidence="8">
    <location>
        <begin position="521"/>
        <end position="539"/>
    </location>
</feature>
<evidence type="ECO:0000259" key="9">
    <source>
        <dbReference type="Pfam" id="PF02687"/>
    </source>
</evidence>
<sequence>MVGFVVRRLRGRLLPAFAAMLTVLIATASLTALTAFNRSVGEAGLRHALQGPGFSRTVVLVRGHGGVGARAAEEAAVARLGRGLFAPLPDSVRSVAVSRSFALPGAPVSGAAGANPDITHLASLDRSKARLLAGQWPQAATAATAPIEAAVPQAALDRLHLTPSALPAVVNLVDRYDGTAHAVRITGVYQAVDRDGPYWKLDELGGRGVQIQSFTTYGPLLVDDTAFTAAALAQDGRNYLLAADFGALRAADAEALRERAGHLALDGLQVETELPEFLGELESDRMVARSTLLIGLLQLAVLAIAVLLLVVHLLTTRQIAENALLAARGASRLRIGALTAAEAALLALPAALLAPPLTPLLVRLLADWGPLADTRLNTALPWTSWPPAAACALGCVLLAAVPALLRSAGSAALRRAGRRRALVAGAARSGADLALLALAAVAYQQLAHYSGGGLSKDRAGRLGIDPLLVVAPTLALTAGTVLVLRLLPLVARLGERLAELRPGLEVALLGWQFARRPGRSAGPVLLLVLAVSIGMLALGQRTAWSGSQGDQADFATASGLRISNSGLASMGQGGRYAALPGGDRLIPVVRKHLMVPGGNDAQLLALDAAAAARSLRIRPDVLGGRAVADLFGPLAGSVPAGPQAGIVLPGRPRRIDLDLSLTLSGQAAASQGPGVILLLRDRFGVLYEERLPELPVTGDRTVSVDLGPELGAPLGSAAAPLTVAGIQVTPTPAQEGWLNGELTLHRISAADSADGPATAAAVPAGLGWSVRTGTGQQDQASSGGTAGTDGHNPLVFRYRTGSTSQGTSSLIPADAQGHPAPVPELTGIATRGYLTAVGASVGDRILVPVGGAAVGVRITAAVAALPTADGPALAVDLAALDRSLVDQQSLPSAPDEWWLPGTGRGDAVPARAAAALRAGAGAQTLQLRDEVAAALRDDPIGAAPQNALAALAAAAAVLAAIGFAAAAAGAAAERAGEFAVLLALGASRRRLARTVAAEQGLLVLLGLGVGLGLGALLAHLVLPLIVLSPAARRPVPGVLVHLPLGQAVLMALLIAALPLLVLLGPRRNRDLTARLRYVEET</sequence>
<dbReference type="Proteomes" id="UP001500305">
    <property type="component" value="Unassembled WGS sequence"/>
</dbReference>
<comment type="similarity">
    <text evidence="6">Belongs to the ABC-4 integral membrane protein family.</text>
</comment>
<feature type="transmembrane region" description="Helical" evidence="8">
    <location>
        <begin position="292"/>
        <end position="314"/>
    </location>
</feature>
<evidence type="ECO:0000256" key="4">
    <source>
        <dbReference type="ARBA" id="ARBA00022989"/>
    </source>
</evidence>
<feature type="transmembrane region" description="Helical" evidence="8">
    <location>
        <begin position="335"/>
        <end position="354"/>
    </location>
</feature>
<dbReference type="PANTHER" id="PTHR30572:SF4">
    <property type="entry name" value="ABC TRANSPORTER PERMEASE YTRF"/>
    <property type="match status" value="1"/>
</dbReference>
<feature type="compositionally biased region" description="Polar residues" evidence="7">
    <location>
        <begin position="771"/>
        <end position="783"/>
    </location>
</feature>
<keyword evidence="5 8" id="KW-0472">Membrane</keyword>
<feature type="transmembrane region" description="Helical" evidence="8">
    <location>
        <begin position="466"/>
        <end position="487"/>
    </location>
</feature>
<feature type="transmembrane region" description="Helical" evidence="8">
    <location>
        <begin position="1042"/>
        <end position="1064"/>
    </location>
</feature>
<evidence type="ECO:0000256" key="7">
    <source>
        <dbReference type="SAM" id="MobiDB-lite"/>
    </source>
</evidence>
<accession>A0ABP5Q9K9</accession>
<evidence type="ECO:0000313" key="11">
    <source>
        <dbReference type="Proteomes" id="UP001500305"/>
    </source>
</evidence>
<dbReference type="EMBL" id="BAAATR010000001">
    <property type="protein sequence ID" value="GAA2226979.1"/>
    <property type="molecule type" value="Genomic_DNA"/>
</dbReference>
<name>A0ABP5Q9K9_9ACTN</name>
<keyword evidence="2" id="KW-1003">Cell membrane</keyword>
<feature type="transmembrane region" description="Helical" evidence="8">
    <location>
        <begin position="1000"/>
        <end position="1022"/>
    </location>
</feature>
<proteinExistence type="inferred from homology"/>
<dbReference type="Pfam" id="PF02687">
    <property type="entry name" value="FtsX"/>
    <property type="match status" value="2"/>
</dbReference>
<keyword evidence="3 8" id="KW-0812">Transmembrane</keyword>
<feature type="region of interest" description="Disordered" evidence="7">
    <location>
        <begin position="771"/>
        <end position="792"/>
    </location>
</feature>
<evidence type="ECO:0000313" key="10">
    <source>
        <dbReference type="EMBL" id="GAA2226979.1"/>
    </source>
</evidence>
<feature type="transmembrane region" description="Helical" evidence="8">
    <location>
        <begin position="385"/>
        <end position="405"/>
    </location>
</feature>
<protein>
    <submittedName>
        <fullName evidence="10">ABC transporter permease</fullName>
    </submittedName>
</protein>
<dbReference type="InterPro" id="IPR050250">
    <property type="entry name" value="Macrolide_Exporter_MacB"/>
</dbReference>
<feature type="transmembrane region" description="Helical" evidence="8">
    <location>
        <begin position="947"/>
        <end position="972"/>
    </location>
</feature>
<comment type="subcellular location">
    <subcellularLocation>
        <location evidence="1">Cell membrane</location>
        <topology evidence="1">Multi-pass membrane protein</topology>
    </subcellularLocation>
</comment>
<dbReference type="PANTHER" id="PTHR30572">
    <property type="entry name" value="MEMBRANE COMPONENT OF TRANSPORTER-RELATED"/>
    <property type="match status" value="1"/>
</dbReference>
<evidence type="ECO:0000256" key="3">
    <source>
        <dbReference type="ARBA" id="ARBA00022692"/>
    </source>
</evidence>
<dbReference type="RefSeq" id="WP_344634285.1">
    <property type="nucleotide sequence ID" value="NZ_BAAATR010000001.1"/>
</dbReference>
<keyword evidence="11" id="KW-1185">Reference proteome</keyword>
<dbReference type="InterPro" id="IPR003838">
    <property type="entry name" value="ABC3_permease_C"/>
</dbReference>
<evidence type="ECO:0000256" key="1">
    <source>
        <dbReference type="ARBA" id="ARBA00004651"/>
    </source>
</evidence>
<feature type="domain" description="ABC3 transporter permease C-terminal" evidence="9">
    <location>
        <begin position="296"/>
        <end position="407"/>
    </location>
</feature>
<gene>
    <name evidence="10" type="ORF">GCM10010430_02850</name>
</gene>
<keyword evidence="4 8" id="KW-1133">Transmembrane helix</keyword>
<reference evidence="11" key="1">
    <citation type="journal article" date="2019" name="Int. J. Syst. Evol. Microbiol.">
        <title>The Global Catalogue of Microorganisms (GCM) 10K type strain sequencing project: providing services to taxonomists for standard genome sequencing and annotation.</title>
        <authorList>
            <consortium name="The Broad Institute Genomics Platform"/>
            <consortium name="The Broad Institute Genome Sequencing Center for Infectious Disease"/>
            <person name="Wu L."/>
            <person name="Ma J."/>
        </authorList>
    </citation>
    <scope>NUCLEOTIDE SEQUENCE [LARGE SCALE GENOMIC DNA]</scope>
    <source>
        <strain evidence="11">JCM 7356</strain>
    </source>
</reference>
<feature type="domain" description="ABC3 transporter permease C-terminal" evidence="9">
    <location>
        <begin position="951"/>
        <end position="1061"/>
    </location>
</feature>
<comment type="caution">
    <text evidence="10">The sequence shown here is derived from an EMBL/GenBank/DDBJ whole genome shotgun (WGS) entry which is preliminary data.</text>
</comment>